<evidence type="ECO:0000313" key="3">
    <source>
        <dbReference type="Proteomes" id="UP000601435"/>
    </source>
</evidence>
<reference evidence="2" key="1">
    <citation type="submission" date="2021-02" db="EMBL/GenBank/DDBJ databases">
        <authorList>
            <person name="Dougan E. K."/>
            <person name="Rhodes N."/>
            <person name="Thang M."/>
            <person name="Chan C."/>
        </authorList>
    </citation>
    <scope>NUCLEOTIDE SEQUENCE</scope>
</reference>
<evidence type="ECO:0000313" key="2">
    <source>
        <dbReference type="EMBL" id="CAE7511430.1"/>
    </source>
</evidence>
<keyword evidence="1" id="KW-1133">Transmembrane helix</keyword>
<dbReference type="Proteomes" id="UP000601435">
    <property type="component" value="Unassembled WGS sequence"/>
</dbReference>
<organism evidence="2 3">
    <name type="scientific">Symbiodinium necroappetens</name>
    <dbReference type="NCBI Taxonomy" id="1628268"/>
    <lineage>
        <taxon>Eukaryota</taxon>
        <taxon>Sar</taxon>
        <taxon>Alveolata</taxon>
        <taxon>Dinophyceae</taxon>
        <taxon>Suessiales</taxon>
        <taxon>Symbiodiniaceae</taxon>
        <taxon>Symbiodinium</taxon>
    </lineage>
</organism>
<feature type="transmembrane region" description="Helical" evidence="1">
    <location>
        <begin position="142"/>
        <end position="167"/>
    </location>
</feature>
<dbReference type="EMBL" id="CAJNJA010023475">
    <property type="protein sequence ID" value="CAE7511430.1"/>
    <property type="molecule type" value="Genomic_DNA"/>
</dbReference>
<comment type="caution">
    <text evidence="2">The sequence shown here is derived from an EMBL/GenBank/DDBJ whole genome shotgun (WGS) entry which is preliminary data.</text>
</comment>
<feature type="transmembrane region" description="Helical" evidence="1">
    <location>
        <begin position="102"/>
        <end position="122"/>
    </location>
</feature>
<feature type="non-terminal residue" evidence="2">
    <location>
        <position position="1"/>
    </location>
</feature>
<dbReference type="OrthoDB" id="410431at2759"/>
<protein>
    <submittedName>
        <fullName evidence="2">Uncharacterized protein</fullName>
    </submittedName>
</protein>
<sequence>APAICIVAHRPFQLKSHHDECPARCEDASATEVHGAPGRLVQCVGRYHLGRLLLPHYRCIYFQLVQDVWRRPHNHAGDHVCRWAVAAGLLTKINMIVNNASLAVVQTIICFGGLFFAVSGLYDGVPGKVISIRYILAPDTNALFADACPYYGITCFMVATSMGLSGVRGLPKNKFVSPFWAVACFFIGAWTIGVIGLWGPTLIGGLVRYEDFEAPTDLYKQKTFAWAWIHIFQVIGAIFLTLGGIIFGLMDNIFSFGSSAQGKKFSDEVSESSSNFA</sequence>
<accession>A0A812T2V2</accession>
<dbReference type="AlphaFoldDB" id="A0A812T2V2"/>
<keyword evidence="3" id="KW-1185">Reference proteome</keyword>
<feature type="transmembrane region" description="Helical" evidence="1">
    <location>
        <begin position="179"/>
        <end position="207"/>
    </location>
</feature>
<name>A0A812T2V2_9DINO</name>
<proteinExistence type="predicted"/>
<evidence type="ECO:0000256" key="1">
    <source>
        <dbReference type="SAM" id="Phobius"/>
    </source>
</evidence>
<keyword evidence="1" id="KW-0812">Transmembrane</keyword>
<gene>
    <name evidence="2" type="ORF">SNEC2469_LOCUS14610</name>
</gene>
<feature type="transmembrane region" description="Helical" evidence="1">
    <location>
        <begin position="227"/>
        <end position="249"/>
    </location>
</feature>
<keyword evidence="1" id="KW-0472">Membrane</keyword>